<dbReference type="Proteomes" id="UP000184529">
    <property type="component" value="Unassembled WGS sequence"/>
</dbReference>
<dbReference type="InterPro" id="IPR039424">
    <property type="entry name" value="SBP_5"/>
</dbReference>
<dbReference type="STRING" id="1121432.SAMN02745219_01792"/>
<keyword evidence="3" id="KW-1185">Reference proteome</keyword>
<dbReference type="Gene3D" id="3.10.105.10">
    <property type="entry name" value="Dipeptide-binding Protein, Domain 3"/>
    <property type="match status" value="1"/>
</dbReference>
<dbReference type="EMBL" id="FQZM01000020">
    <property type="protein sequence ID" value="SHJ12258.1"/>
    <property type="molecule type" value="Genomic_DNA"/>
</dbReference>
<dbReference type="Pfam" id="PF00496">
    <property type="entry name" value="SBP_bac_5"/>
    <property type="match status" value="1"/>
</dbReference>
<dbReference type="PANTHER" id="PTHR30290">
    <property type="entry name" value="PERIPLASMIC BINDING COMPONENT OF ABC TRANSPORTER"/>
    <property type="match status" value="1"/>
</dbReference>
<dbReference type="GO" id="GO:0015833">
    <property type="term" value="P:peptide transport"/>
    <property type="evidence" value="ECO:0007669"/>
    <property type="project" value="TreeGrafter"/>
</dbReference>
<evidence type="ECO:0000313" key="3">
    <source>
        <dbReference type="Proteomes" id="UP000184529"/>
    </source>
</evidence>
<reference evidence="3" key="1">
    <citation type="submission" date="2016-11" db="EMBL/GenBank/DDBJ databases">
        <authorList>
            <person name="Varghese N."/>
            <person name="Submissions S."/>
        </authorList>
    </citation>
    <scope>NUCLEOTIDE SEQUENCE [LARGE SCALE GENOMIC DNA]</scope>
    <source>
        <strain evidence="3">DSM 16057</strain>
    </source>
</reference>
<dbReference type="InterPro" id="IPR000914">
    <property type="entry name" value="SBP_5_dom"/>
</dbReference>
<protein>
    <submittedName>
        <fullName evidence="2">Extracellular solute-binding protein, family 5 Middle</fullName>
    </submittedName>
</protein>
<dbReference type="AlphaFoldDB" id="A0A1M6GQT4"/>
<feature type="domain" description="Solute-binding protein family 5" evidence="1">
    <location>
        <begin position="6"/>
        <end position="161"/>
    </location>
</feature>
<dbReference type="GO" id="GO:1904680">
    <property type="term" value="F:peptide transmembrane transporter activity"/>
    <property type="evidence" value="ECO:0007669"/>
    <property type="project" value="TreeGrafter"/>
</dbReference>
<name>A0A1M6GQT4_9FIRM</name>
<sequence length="162" mass="18084">MEGKLDSQIVLERFDGYYGGSPDLPPVGPAKLKKVVFKMLPEPSTRVAALKAGEIQIAEDIPVDVTKDLKNDPDVKIVTTQGTRCYMIELNNQKITDHRVRQALNYAVNWDEILTAIYGGHAHRLSTAFLPSGFGFDDSIKPYPYDPEKAKQLLKEAGYKTM</sequence>
<evidence type="ECO:0000259" key="1">
    <source>
        <dbReference type="Pfam" id="PF00496"/>
    </source>
</evidence>
<evidence type="ECO:0000313" key="2">
    <source>
        <dbReference type="EMBL" id="SHJ12258.1"/>
    </source>
</evidence>
<organism evidence="2 3">
    <name type="scientific">Desulfofundulus thermosubterraneus DSM 16057</name>
    <dbReference type="NCBI Taxonomy" id="1121432"/>
    <lineage>
        <taxon>Bacteria</taxon>
        <taxon>Bacillati</taxon>
        <taxon>Bacillota</taxon>
        <taxon>Clostridia</taxon>
        <taxon>Eubacteriales</taxon>
        <taxon>Peptococcaceae</taxon>
        <taxon>Desulfofundulus</taxon>
    </lineage>
</organism>
<dbReference type="Gene3D" id="3.40.190.10">
    <property type="entry name" value="Periplasmic binding protein-like II"/>
    <property type="match status" value="1"/>
</dbReference>
<dbReference type="SUPFAM" id="SSF53850">
    <property type="entry name" value="Periplasmic binding protein-like II"/>
    <property type="match status" value="1"/>
</dbReference>
<gene>
    <name evidence="2" type="ORF">SAMN02745219_01792</name>
</gene>
<proteinExistence type="predicted"/>
<accession>A0A1M6GQT4</accession>